<comment type="caution">
    <text evidence="1">The sequence shown here is derived from an EMBL/GenBank/DDBJ whole genome shotgun (WGS) entry which is preliminary data.</text>
</comment>
<reference evidence="1 2" key="1">
    <citation type="submission" date="2015-04" db="EMBL/GenBank/DDBJ databases">
        <authorList>
            <person name="Heijne W.H."/>
            <person name="Fedorova N.D."/>
            <person name="Nierman W.C."/>
            <person name="Vollebregt A.W."/>
            <person name="Zhao Z."/>
            <person name="Wu L."/>
            <person name="Kumar M."/>
            <person name="Stam H."/>
            <person name="van den Berg M.A."/>
            <person name="Pel H.J."/>
        </authorList>
    </citation>
    <scope>NUCLEOTIDE SEQUENCE [LARGE SCALE GENOMIC DNA]</scope>
    <source>
        <strain evidence="1 2">CBS 393.64</strain>
    </source>
</reference>
<dbReference type="AlphaFoldDB" id="A0A0F4YP64"/>
<evidence type="ECO:0008006" key="3">
    <source>
        <dbReference type="Google" id="ProtNLM"/>
    </source>
</evidence>
<proteinExistence type="predicted"/>
<gene>
    <name evidence="1" type="ORF">T310_6599</name>
</gene>
<dbReference type="STRING" id="1408163.A0A0F4YP64"/>
<protein>
    <recommendedName>
        <fullName evidence="3">F-box domain-containing protein</fullName>
    </recommendedName>
</protein>
<evidence type="ECO:0000313" key="2">
    <source>
        <dbReference type="Proteomes" id="UP000053958"/>
    </source>
</evidence>
<dbReference type="OrthoDB" id="2687876at2759"/>
<dbReference type="RefSeq" id="XP_013326035.1">
    <property type="nucleotide sequence ID" value="XM_013470581.1"/>
</dbReference>
<evidence type="ECO:0000313" key="1">
    <source>
        <dbReference type="EMBL" id="KKA19423.1"/>
    </source>
</evidence>
<organism evidence="1 2">
    <name type="scientific">Rasamsonia emersonii (strain ATCC 16479 / CBS 393.64 / IMI 116815)</name>
    <dbReference type="NCBI Taxonomy" id="1408163"/>
    <lineage>
        <taxon>Eukaryota</taxon>
        <taxon>Fungi</taxon>
        <taxon>Dikarya</taxon>
        <taxon>Ascomycota</taxon>
        <taxon>Pezizomycotina</taxon>
        <taxon>Eurotiomycetes</taxon>
        <taxon>Eurotiomycetidae</taxon>
        <taxon>Eurotiales</taxon>
        <taxon>Trichocomaceae</taxon>
        <taxon>Rasamsonia</taxon>
    </lineage>
</organism>
<dbReference type="GeneID" id="25318900"/>
<dbReference type="EMBL" id="LASV01000350">
    <property type="protein sequence ID" value="KKA19423.1"/>
    <property type="molecule type" value="Genomic_DNA"/>
</dbReference>
<keyword evidence="2" id="KW-1185">Reference proteome</keyword>
<name>A0A0F4YP64_RASE3</name>
<sequence>MASGWAIRPPQSSCPMETLSSCPKSTESAAAKILAKKSNEEASIEICGRLPVEILQHIFMSLDLATLHSIMHLTDTARFFSLRRVFDEFCQPQCQTCGNFGPYIFLLNSSILDKHLVTLRSLPGEYGFPETQLCMQREWLTSFTAGLDLKKTVYKTREEAEKAAVTFQNSPECDMRRPICWPERGKKSVYINKLRLMGSTPFPFWDKEKRTVESGTYCVGCVWHHKHTPFYATRAYLMCNLPQHFANCHFAATFMSLPPHTKAQVLSEFGEKFFVNADGQIGDIPPEEKMEKEEGKGKGSLLLHDKNAC</sequence>
<accession>A0A0F4YP64</accession>
<dbReference type="Proteomes" id="UP000053958">
    <property type="component" value="Unassembled WGS sequence"/>
</dbReference>